<name>A0A810KWD7_9ACTN</name>
<feature type="transmembrane region" description="Helical" evidence="5">
    <location>
        <begin position="224"/>
        <end position="247"/>
    </location>
</feature>
<evidence type="ECO:0000256" key="1">
    <source>
        <dbReference type="ARBA" id="ARBA00004651"/>
    </source>
</evidence>
<dbReference type="RefSeq" id="WP_030447816.1">
    <property type="nucleotide sequence ID" value="NZ_AP023354.1"/>
</dbReference>
<gene>
    <name evidence="7" type="ORF">Asera_16480</name>
</gene>
<keyword evidence="2 5" id="KW-0812">Transmembrane</keyword>
<evidence type="ECO:0000259" key="6">
    <source>
        <dbReference type="PROSITE" id="PS50850"/>
    </source>
</evidence>
<dbReference type="SUPFAM" id="SSF103473">
    <property type="entry name" value="MFS general substrate transporter"/>
    <property type="match status" value="1"/>
</dbReference>
<evidence type="ECO:0000256" key="5">
    <source>
        <dbReference type="SAM" id="Phobius"/>
    </source>
</evidence>
<dbReference type="InterPro" id="IPR036259">
    <property type="entry name" value="MFS_trans_sf"/>
</dbReference>
<accession>A0A810KWD7</accession>
<feature type="transmembrane region" description="Helical" evidence="5">
    <location>
        <begin position="145"/>
        <end position="166"/>
    </location>
</feature>
<evidence type="ECO:0000256" key="3">
    <source>
        <dbReference type="ARBA" id="ARBA00022989"/>
    </source>
</evidence>
<dbReference type="PROSITE" id="PS50850">
    <property type="entry name" value="MFS"/>
    <property type="match status" value="1"/>
</dbReference>
<dbReference type="Proteomes" id="UP000680750">
    <property type="component" value="Chromosome"/>
</dbReference>
<proteinExistence type="predicted"/>
<keyword evidence="8" id="KW-1185">Reference proteome</keyword>
<keyword evidence="3 5" id="KW-1133">Transmembrane helix</keyword>
<dbReference type="InterPro" id="IPR011701">
    <property type="entry name" value="MFS"/>
</dbReference>
<dbReference type="OrthoDB" id="9815356at2"/>
<organism evidence="7 8">
    <name type="scientific">Actinocatenispora sera</name>
    <dbReference type="NCBI Taxonomy" id="390989"/>
    <lineage>
        <taxon>Bacteria</taxon>
        <taxon>Bacillati</taxon>
        <taxon>Actinomycetota</taxon>
        <taxon>Actinomycetes</taxon>
        <taxon>Micromonosporales</taxon>
        <taxon>Micromonosporaceae</taxon>
        <taxon>Actinocatenispora</taxon>
    </lineage>
</organism>
<sequence length="399" mass="40283">MTQTLTPERATVRAPGLGAAALGASTLAAAVATATSYVLQPELADVAAGIGSSVSTVGILAGVPIAGYLAGLVLLVPLADRVRSNRLVAAQLALLAAGLAVAAAAPNPVLLGLGLLIAGACASTGAQLSSLAGRYSVEARRGRTVGTITAGISAGIVLGRILGGALADRFGWRWMLLAFAAACVLLGLAALRTLPNRPLPPTQPYGAVLAALPRLVWRDRALRFAALSGALWFSAFSLIWVGLSLALARPPVSLPPRTIGLYALAGLLGMAATRVAGRLADRFGWSRVVVCGLLLAAACAALMGVSLTHPVPLLAALALFDAGLFSAQVANQSRVLGLDPRRPAQLNSAYMAVYFVGGATGTAVGGLVLAWAGWPAVAALAALALVSALVLVRLGGRRR</sequence>
<feature type="transmembrane region" description="Helical" evidence="5">
    <location>
        <begin position="50"/>
        <end position="75"/>
    </location>
</feature>
<feature type="transmembrane region" description="Helical" evidence="5">
    <location>
        <begin position="87"/>
        <end position="105"/>
    </location>
</feature>
<protein>
    <submittedName>
        <fullName evidence="7">MFS transporter</fullName>
    </submittedName>
</protein>
<dbReference type="AlphaFoldDB" id="A0A810KWD7"/>
<comment type="subcellular location">
    <subcellularLocation>
        <location evidence="1">Cell membrane</location>
        <topology evidence="1">Multi-pass membrane protein</topology>
    </subcellularLocation>
</comment>
<dbReference type="PANTHER" id="PTHR42910">
    <property type="entry name" value="TRANSPORTER SCO4007-RELATED"/>
    <property type="match status" value="1"/>
</dbReference>
<dbReference type="GO" id="GO:0022857">
    <property type="term" value="F:transmembrane transporter activity"/>
    <property type="evidence" value="ECO:0007669"/>
    <property type="project" value="InterPro"/>
</dbReference>
<dbReference type="GO" id="GO:0005886">
    <property type="term" value="C:plasma membrane"/>
    <property type="evidence" value="ECO:0007669"/>
    <property type="project" value="UniProtKB-SubCell"/>
</dbReference>
<feature type="transmembrane region" description="Helical" evidence="5">
    <location>
        <begin position="377"/>
        <end position="396"/>
    </location>
</feature>
<feature type="transmembrane region" description="Helical" evidence="5">
    <location>
        <begin position="259"/>
        <end position="276"/>
    </location>
</feature>
<evidence type="ECO:0000256" key="2">
    <source>
        <dbReference type="ARBA" id="ARBA00022692"/>
    </source>
</evidence>
<dbReference type="InterPro" id="IPR020846">
    <property type="entry name" value="MFS_dom"/>
</dbReference>
<evidence type="ECO:0000256" key="4">
    <source>
        <dbReference type="ARBA" id="ARBA00023136"/>
    </source>
</evidence>
<reference evidence="7" key="1">
    <citation type="submission" date="2020-08" db="EMBL/GenBank/DDBJ databases">
        <title>Whole genome shotgun sequence of Actinocatenispora sera NBRC 101916.</title>
        <authorList>
            <person name="Komaki H."/>
            <person name="Tamura T."/>
        </authorList>
    </citation>
    <scope>NUCLEOTIDE SEQUENCE</scope>
    <source>
        <strain evidence="7">NBRC 101916</strain>
    </source>
</reference>
<dbReference type="PANTHER" id="PTHR42910:SF1">
    <property type="entry name" value="MAJOR FACILITATOR SUPERFAMILY (MFS) PROFILE DOMAIN-CONTAINING PROTEIN"/>
    <property type="match status" value="1"/>
</dbReference>
<evidence type="ECO:0000313" key="8">
    <source>
        <dbReference type="Proteomes" id="UP000680750"/>
    </source>
</evidence>
<feature type="domain" description="Major facilitator superfamily (MFS) profile" evidence="6">
    <location>
        <begin position="21"/>
        <end position="399"/>
    </location>
</feature>
<feature type="transmembrane region" description="Helical" evidence="5">
    <location>
        <begin position="351"/>
        <end position="371"/>
    </location>
</feature>
<feature type="transmembrane region" description="Helical" evidence="5">
    <location>
        <begin position="111"/>
        <end position="133"/>
    </location>
</feature>
<dbReference type="EMBL" id="AP023354">
    <property type="protein sequence ID" value="BCJ27540.1"/>
    <property type="molecule type" value="Genomic_DNA"/>
</dbReference>
<feature type="transmembrane region" description="Helical" evidence="5">
    <location>
        <begin position="172"/>
        <end position="191"/>
    </location>
</feature>
<dbReference type="Pfam" id="PF07690">
    <property type="entry name" value="MFS_1"/>
    <property type="match status" value="1"/>
</dbReference>
<keyword evidence="4 5" id="KW-0472">Membrane</keyword>
<dbReference type="KEGG" id="aser:Asera_16480"/>
<evidence type="ECO:0000313" key="7">
    <source>
        <dbReference type="EMBL" id="BCJ27540.1"/>
    </source>
</evidence>
<feature type="transmembrane region" description="Helical" evidence="5">
    <location>
        <begin position="313"/>
        <end position="330"/>
    </location>
</feature>
<dbReference type="Gene3D" id="1.20.1250.20">
    <property type="entry name" value="MFS general substrate transporter like domains"/>
    <property type="match status" value="1"/>
</dbReference>
<feature type="transmembrane region" description="Helical" evidence="5">
    <location>
        <begin position="288"/>
        <end position="307"/>
    </location>
</feature>